<organism evidence="1 2">
    <name type="scientific">Tunturiibacter gelidiferens</name>
    <dbReference type="NCBI Taxonomy" id="3069689"/>
    <lineage>
        <taxon>Bacteria</taxon>
        <taxon>Pseudomonadati</taxon>
        <taxon>Acidobacteriota</taxon>
        <taxon>Terriglobia</taxon>
        <taxon>Terriglobales</taxon>
        <taxon>Acidobacteriaceae</taxon>
        <taxon>Tunturiibacter</taxon>
    </lineage>
</organism>
<accession>A0A9X0QJJ6</accession>
<dbReference type="AlphaFoldDB" id="A0A9X0QJJ6"/>
<keyword evidence="2" id="KW-1185">Reference proteome</keyword>
<evidence type="ECO:0000313" key="1">
    <source>
        <dbReference type="EMBL" id="MBB5331677.1"/>
    </source>
</evidence>
<reference evidence="1 2" key="1">
    <citation type="submission" date="2020-08" db="EMBL/GenBank/DDBJ databases">
        <title>Genomic Encyclopedia of Type Strains, Phase IV (KMG-V): Genome sequencing to study the core and pangenomes of soil and plant-associated prokaryotes.</title>
        <authorList>
            <person name="Whitman W."/>
        </authorList>
    </citation>
    <scope>NUCLEOTIDE SEQUENCE [LARGE SCALE GENOMIC DNA]</scope>
    <source>
        <strain evidence="1 2">X5P2</strain>
    </source>
</reference>
<name>A0A9X0QJJ6_9BACT</name>
<protein>
    <submittedName>
        <fullName evidence="1">Uncharacterized protein</fullName>
    </submittedName>
</protein>
<sequence length="69" mass="7873">MCMIRYSCSDLAALVIKSGLIPTMHQLQFSTLQSLNNASRLMALFVCYGNIMQHRRGQRDSALWPQISR</sequence>
<dbReference type="Proteomes" id="UP000535182">
    <property type="component" value="Unassembled WGS sequence"/>
</dbReference>
<gene>
    <name evidence="1" type="ORF">HDF14_005326</name>
</gene>
<proteinExistence type="predicted"/>
<dbReference type="EMBL" id="JACHEB010000017">
    <property type="protein sequence ID" value="MBB5331677.1"/>
    <property type="molecule type" value="Genomic_DNA"/>
</dbReference>
<comment type="caution">
    <text evidence="1">The sequence shown here is derived from an EMBL/GenBank/DDBJ whole genome shotgun (WGS) entry which is preliminary data.</text>
</comment>
<evidence type="ECO:0000313" key="2">
    <source>
        <dbReference type="Proteomes" id="UP000535182"/>
    </source>
</evidence>